<feature type="compositionally biased region" description="Low complexity" evidence="7">
    <location>
        <begin position="690"/>
        <end position="716"/>
    </location>
</feature>
<feature type="zinc finger region" description="C3H1-type" evidence="5">
    <location>
        <begin position="230"/>
        <end position="258"/>
    </location>
</feature>
<evidence type="ECO:0000259" key="8">
    <source>
        <dbReference type="PROSITE" id="PS50103"/>
    </source>
</evidence>
<dbReference type="PROSITE" id="PS50103">
    <property type="entry name" value="ZF_C3H1"/>
    <property type="match status" value="1"/>
</dbReference>
<evidence type="ECO:0000256" key="4">
    <source>
        <dbReference type="ARBA" id="ARBA00022884"/>
    </source>
</evidence>
<feature type="compositionally biased region" description="Basic residues" evidence="7">
    <location>
        <begin position="193"/>
        <end position="205"/>
    </location>
</feature>
<keyword evidence="3 5" id="KW-0862">Zinc</keyword>
<accession>A0A0N4Z718</accession>
<feature type="region of interest" description="Disordered" evidence="7">
    <location>
        <begin position="100"/>
        <end position="234"/>
    </location>
</feature>
<dbReference type="GO" id="GO:0005634">
    <property type="term" value="C:nucleus"/>
    <property type="evidence" value="ECO:0007669"/>
    <property type="project" value="TreeGrafter"/>
</dbReference>
<protein>
    <submittedName>
        <fullName evidence="10">C3H1-type domain-containing protein</fullName>
    </submittedName>
</protein>
<keyword evidence="2 5" id="KW-0863">Zinc-finger</keyword>
<sequence>MPINIANENRLYQWMIKTLEKTTDANPNTLSKYVVAMLSKTDSLELLEKVLPNKIRVFLQDESNTFSKQLCDTIRTGDYMKCGDDSSEDSIETALLINKNDNQPMVESKNVNDKNKKLSPVPQRKESSPDLRSVNRRSRSKSYSRSRSRSRTPPSHHRHDNNRGRRYSPNNGRRQQYDDRYKSRRYESPSSSRHSHGRKRARSASRSRSNSSSPVDRHSDRRKDKRHDDGSTKAICTNFSKYGTCKYGSRCNFIHIGKEQQQKGAAPIVFNNDFSKPPPGMIPQMPPIQGMTLGQFQPTSVFNSIPPMIQQYHPPMVSTEPVLNPGPFPSNLMMNNRSTFNNVQLRNIKTVTDPTAAVPIPSTNTLELRKCPSELNTISKLDEYFSTFGKIINIQVNFEGDPEAALITFSEHSEAVKAFSSEKAIFDNRFIKLFWYRPEKKNGINNKETFNKTISKTIVKKQPVIYPSQEAWLKKREAMKKMMYAQKNHEITLRRTAEECLNVYEKKVSLSNKLKNEIDALALKLKNAKTSEARKGFEKCFTTMSNVYLKQTKELKELSEQMKSINEQLKAFEKPSYKNKMIKRPFDNSTNDEVSNSESNDDKKGKCTEYGVEIVDVANELKDDLQLFMESYGTLKDIVIDDGDTDNLSTFLFVYNNKDDAKKVFDNLSSFDKAQLQGKLLFEDSPSPTPSEVNENETVSSTNETSSPTENVPLEA</sequence>
<keyword evidence="9" id="KW-1185">Reference proteome</keyword>
<keyword evidence="1 5" id="KW-0479">Metal-binding</keyword>
<dbReference type="InterPro" id="IPR000571">
    <property type="entry name" value="Znf_CCCH"/>
</dbReference>
<keyword evidence="4" id="KW-0694">RNA-binding</keyword>
<evidence type="ECO:0000313" key="10">
    <source>
        <dbReference type="WBParaSite" id="PTRK_0000297200.1"/>
    </source>
</evidence>
<evidence type="ECO:0000256" key="7">
    <source>
        <dbReference type="SAM" id="MobiDB-lite"/>
    </source>
</evidence>
<dbReference type="GO" id="GO:0008270">
    <property type="term" value="F:zinc ion binding"/>
    <property type="evidence" value="ECO:0007669"/>
    <property type="project" value="UniProtKB-KW"/>
</dbReference>
<dbReference type="InterPro" id="IPR036855">
    <property type="entry name" value="Znf_CCCH_sf"/>
</dbReference>
<dbReference type="STRING" id="131310.A0A0N4Z718"/>
<feature type="compositionally biased region" description="Basic residues" evidence="7">
    <location>
        <begin position="134"/>
        <end position="166"/>
    </location>
</feature>
<dbReference type="SUPFAM" id="SSF54928">
    <property type="entry name" value="RNA-binding domain, RBD"/>
    <property type="match status" value="1"/>
</dbReference>
<feature type="coiled-coil region" evidence="6">
    <location>
        <begin position="511"/>
        <end position="575"/>
    </location>
</feature>
<evidence type="ECO:0000256" key="6">
    <source>
        <dbReference type="SAM" id="Coils"/>
    </source>
</evidence>
<evidence type="ECO:0000256" key="3">
    <source>
        <dbReference type="ARBA" id="ARBA00022833"/>
    </source>
</evidence>
<keyword evidence="6" id="KW-0175">Coiled coil</keyword>
<evidence type="ECO:0000256" key="2">
    <source>
        <dbReference type="ARBA" id="ARBA00022771"/>
    </source>
</evidence>
<dbReference type="PANTHER" id="PTHR14398:SF0">
    <property type="entry name" value="ZINC FINGER PROTEIN SWM"/>
    <property type="match status" value="1"/>
</dbReference>
<dbReference type="WBParaSite" id="PTRK_0000297200.1">
    <property type="protein sequence ID" value="PTRK_0000297200.1"/>
    <property type="gene ID" value="PTRK_0000297200"/>
</dbReference>
<evidence type="ECO:0000256" key="1">
    <source>
        <dbReference type="ARBA" id="ARBA00022723"/>
    </source>
</evidence>
<feature type="compositionally biased region" description="Polar residues" evidence="7">
    <location>
        <begin position="587"/>
        <end position="598"/>
    </location>
</feature>
<feature type="region of interest" description="Disordered" evidence="7">
    <location>
        <begin position="681"/>
        <end position="716"/>
    </location>
</feature>
<name>A0A0N4Z718_PARTI</name>
<dbReference type="AlphaFoldDB" id="A0A0N4Z718"/>
<dbReference type="Pfam" id="PF00642">
    <property type="entry name" value="zf-CCCH"/>
    <property type="match status" value="1"/>
</dbReference>
<evidence type="ECO:0000313" key="9">
    <source>
        <dbReference type="Proteomes" id="UP000038045"/>
    </source>
</evidence>
<evidence type="ECO:0000256" key="5">
    <source>
        <dbReference type="PROSITE-ProRule" id="PRU00723"/>
    </source>
</evidence>
<dbReference type="InterPro" id="IPR035979">
    <property type="entry name" value="RBD_domain_sf"/>
</dbReference>
<organism evidence="9 10">
    <name type="scientific">Parastrongyloides trichosuri</name>
    <name type="common">Possum-specific nematode worm</name>
    <dbReference type="NCBI Taxonomy" id="131310"/>
    <lineage>
        <taxon>Eukaryota</taxon>
        <taxon>Metazoa</taxon>
        <taxon>Ecdysozoa</taxon>
        <taxon>Nematoda</taxon>
        <taxon>Chromadorea</taxon>
        <taxon>Rhabditida</taxon>
        <taxon>Tylenchina</taxon>
        <taxon>Panagrolaimomorpha</taxon>
        <taxon>Strongyloidoidea</taxon>
        <taxon>Strongyloididae</taxon>
        <taxon>Parastrongyloides</taxon>
    </lineage>
</organism>
<reference evidence="10" key="1">
    <citation type="submission" date="2017-02" db="UniProtKB">
        <authorList>
            <consortium name="WormBaseParasite"/>
        </authorList>
    </citation>
    <scope>IDENTIFICATION</scope>
</reference>
<dbReference type="InterPro" id="IPR045137">
    <property type="entry name" value="RBM26/27"/>
</dbReference>
<dbReference type="SMART" id="SM00356">
    <property type="entry name" value="ZnF_C3H1"/>
    <property type="match status" value="1"/>
</dbReference>
<dbReference type="FunFam" id="3.30.70.330:FF:000208">
    <property type="entry name" value="RNA-binding protein 27 isoform X2"/>
    <property type="match status" value="1"/>
</dbReference>
<dbReference type="InterPro" id="IPR012677">
    <property type="entry name" value="Nucleotide-bd_a/b_plait_sf"/>
</dbReference>
<dbReference type="Gene3D" id="3.30.70.330">
    <property type="match status" value="1"/>
</dbReference>
<dbReference type="GO" id="GO:0003723">
    <property type="term" value="F:RNA binding"/>
    <property type="evidence" value="ECO:0007669"/>
    <property type="project" value="UniProtKB-KW"/>
</dbReference>
<feature type="compositionally biased region" description="Basic and acidic residues" evidence="7">
    <location>
        <begin position="215"/>
        <end position="231"/>
    </location>
</feature>
<feature type="domain" description="C3H1-type" evidence="8">
    <location>
        <begin position="230"/>
        <end position="258"/>
    </location>
</feature>
<feature type="compositionally biased region" description="Basic and acidic residues" evidence="7">
    <location>
        <begin position="175"/>
        <end position="187"/>
    </location>
</feature>
<dbReference type="Gene3D" id="6.10.250.3220">
    <property type="match status" value="1"/>
</dbReference>
<dbReference type="Proteomes" id="UP000038045">
    <property type="component" value="Unplaced"/>
</dbReference>
<feature type="region of interest" description="Disordered" evidence="7">
    <location>
        <begin position="582"/>
        <end position="605"/>
    </location>
</feature>
<dbReference type="CDD" id="cd00590">
    <property type="entry name" value="RRM_SF"/>
    <property type="match status" value="1"/>
</dbReference>
<dbReference type="SUPFAM" id="SSF90229">
    <property type="entry name" value="CCCH zinc finger"/>
    <property type="match status" value="1"/>
</dbReference>
<proteinExistence type="predicted"/>
<dbReference type="PANTHER" id="PTHR14398">
    <property type="entry name" value="RNA RECOGNITION RRM/RNP DOMAIN"/>
    <property type="match status" value="1"/>
</dbReference>